<feature type="transmembrane region" description="Helical" evidence="9">
    <location>
        <begin position="151"/>
        <end position="168"/>
    </location>
</feature>
<keyword evidence="7 9" id="KW-0472">Membrane</keyword>
<feature type="transmembrane region" description="Helical" evidence="9">
    <location>
        <begin position="274"/>
        <end position="292"/>
    </location>
</feature>
<comment type="caution">
    <text evidence="10">The sequence shown here is derived from an EMBL/GenBank/DDBJ whole genome shotgun (WGS) entry which is preliminary data.</text>
</comment>
<dbReference type="PANTHER" id="PTHR11795">
    <property type="entry name" value="BRANCHED-CHAIN AMINO ACID TRANSPORT SYSTEM PERMEASE PROTEIN LIVH"/>
    <property type="match status" value="1"/>
</dbReference>
<comment type="subcellular location">
    <subcellularLocation>
        <location evidence="1">Cell membrane</location>
        <topology evidence="1">Multi-pass membrane protein</topology>
    </subcellularLocation>
</comment>
<gene>
    <name evidence="10" type="ORF">ENM31_02585</name>
</gene>
<keyword evidence="6 9" id="KW-1133">Transmembrane helix</keyword>
<feature type="transmembrane region" description="Helical" evidence="9">
    <location>
        <begin position="7"/>
        <end position="35"/>
    </location>
</feature>
<proteinExistence type="inferred from homology"/>
<organism evidence="10">
    <name type="scientific">Caldiarchaeum subterraneum</name>
    <dbReference type="NCBI Taxonomy" id="311458"/>
    <lineage>
        <taxon>Archaea</taxon>
        <taxon>Nitrososphaerota</taxon>
        <taxon>Candidatus Caldarchaeales</taxon>
        <taxon>Candidatus Caldarchaeaceae</taxon>
        <taxon>Candidatus Caldarchaeum</taxon>
    </lineage>
</organism>
<feature type="transmembrane region" description="Helical" evidence="9">
    <location>
        <begin position="55"/>
        <end position="83"/>
    </location>
</feature>
<dbReference type="GO" id="GO:0006865">
    <property type="term" value="P:amino acid transport"/>
    <property type="evidence" value="ECO:0007669"/>
    <property type="project" value="UniProtKB-KW"/>
</dbReference>
<dbReference type="AlphaFoldDB" id="A0A7J3VT04"/>
<evidence type="ECO:0000313" key="10">
    <source>
        <dbReference type="EMBL" id="HHM44169.1"/>
    </source>
</evidence>
<evidence type="ECO:0000256" key="2">
    <source>
        <dbReference type="ARBA" id="ARBA00022448"/>
    </source>
</evidence>
<evidence type="ECO:0000256" key="5">
    <source>
        <dbReference type="ARBA" id="ARBA00022970"/>
    </source>
</evidence>
<dbReference type="CDD" id="cd06582">
    <property type="entry name" value="TM_PBP1_LivH_like"/>
    <property type="match status" value="1"/>
</dbReference>
<evidence type="ECO:0000256" key="8">
    <source>
        <dbReference type="ARBA" id="ARBA00037998"/>
    </source>
</evidence>
<keyword evidence="4 9" id="KW-0812">Transmembrane</keyword>
<evidence type="ECO:0000256" key="6">
    <source>
        <dbReference type="ARBA" id="ARBA00022989"/>
    </source>
</evidence>
<keyword evidence="5" id="KW-0029">Amino-acid transport</keyword>
<comment type="similarity">
    <text evidence="8">Belongs to the binding-protein-dependent transport system permease family. LivHM subfamily.</text>
</comment>
<dbReference type="InterPro" id="IPR001851">
    <property type="entry name" value="ABC_transp_permease"/>
</dbReference>
<accession>A0A7J3VT04</accession>
<dbReference type="GO" id="GO:0022857">
    <property type="term" value="F:transmembrane transporter activity"/>
    <property type="evidence" value="ECO:0007669"/>
    <property type="project" value="InterPro"/>
</dbReference>
<keyword evidence="2" id="KW-0813">Transport</keyword>
<dbReference type="Pfam" id="PF02653">
    <property type="entry name" value="BPD_transp_2"/>
    <property type="match status" value="1"/>
</dbReference>
<dbReference type="PANTHER" id="PTHR11795:SF445">
    <property type="entry name" value="AMINO ACID ABC TRANSPORTER PERMEASE PROTEIN"/>
    <property type="match status" value="1"/>
</dbReference>
<evidence type="ECO:0000256" key="9">
    <source>
        <dbReference type="SAM" id="Phobius"/>
    </source>
</evidence>
<keyword evidence="3" id="KW-1003">Cell membrane</keyword>
<protein>
    <submittedName>
        <fullName evidence="10">Branched-chain amino acid ABC transporter permease</fullName>
    </submittedName>
</protein>
<feature type="transmembrane region" description="Helical" evidence="9">
    <location>
        <begin position="235"/>
        <end position="262"/>
    </location>
</feature>
<dbReference type="EMBL" id="DRXH01000086">
    <property type="protein sequence ID" value="HHM44169.1"/>
    <property type="molecule type" value="Genomic_DNA"/>
</dbReference>
<evidence type="ECO:0000256" key="3">
    <source>
        <dbReference type="ARBA" id="ARBA00022475"/>
    </source>
</evidence>
<reference evidence="10" key="1">
    <citation type="journal article" date="2020" name="mSystems">
        <title>Genome- and Community-Level Interaction Insights into Carbon Utilization and Element Cycling Functions of Hydrothermarchaeota in Hydrothermal Sediment.</title>
        <authorList>
            <person name="Zhou Z."/>
            <person name="Liu Y."/>
            <person name="Xu W."/>
            <person name="Pan J."/>
            <person name="Luo Z.H."/>
            <person name="Li M."/>
        </authorList>
    </citation>
    <scope>NUCLEOTIDE SEQUENCE [LARGE SCALE GENOMIC DNA]</scope>
    <source>
        <strain evidence="10">SpSt-1074</strain>
    </source>
</reference>
<dbReference type="InterPro" id="IPR052157">
    <property type="entry name" value="BCAA_transport_permease"/>
</dbReference>
<name>A0A7J3VT04_CALS0</name>
<dbReference type="GO" id="GO:0005886">
    <property type="term" value="C:plasma membrane"/>
    <property type="evidence" value="ECO:0007669"/>
    <property type="project" value="UniProtKB-SubCell"/>
</dbReference>
<evidence type="ECO:0000256" key="7">
    <source>
        <dbReference type="ARBA" id="ARBA00023136"/>
    </source>
</evidence>
<evidence type="ECO:0000256" key="4">
    <source>
        <dbReference type="ARBA" id="ARBA00022692"/>
    </source>
</evidence>
<feature type="transmembrane region" description="Helical" evidence="9">
    <location>
        <begin position="199"/>
        <end position="223"/>
    </location>
</feature>
<feature type="transmembrane region" description="Helical" evidence="9">
    <location>
        <begin position="104"/>
        <end position="124"/>
    </location>
</feature>
<evidence type="ECO:0000256" key="1">
    <source>
        <dbReference type="ARBA" id="ARBA00004651"/>
    </source>
</evidence>
<sequence>MSPVEFLNYFFLQLVYGLSLGLLYGLMAVGLSLIFGVTKMINFAHGEIYMLGGYTYFFTITLVGLSPVLAMLSSALVGILIGVMMERYVFRPAYNMQQQARDEYAIIATFGLSILLQNLALFWFGTAIRTPPPIFDAKLTFGLLELFGDRVAAIVISSTILITLYLYVAKSWTGAALRAVSQNMNAASILGISKTKMNALSLAVGGGLAALAGALLSNVLLVYPDMGVIPTLKAFVIIVLGGMGSIFGSLVGGLLLGVVEALGSTFVSVAYRDVYGFIVLILVLLLKPNGLFGELARRI</sequence>